<organism evidence="2 3">
    <name type="scientific">Heyndrickxia oleronia</name>
    <dbReference type="NCBI Taxonomy" id="38875"/>
    <lineage>
        <taxon>Bacteria</taxon>
        <taxon>Bacillati</taxon>
        <taxon>Bacillota</taxon>
        <taxon>Bacilli</taxon>
        <taxon>Bacillales</taxon>
        <taxon>Bacillaceae</taxon>
        <taxon>Heyndrickxia</taxon>
    </lineage>
</organism>
<dbReference type="Proteomes" id="UP001159179">
    <property type="component" value="Unassembled WGS sequence"/>
</dbReference>
<feature type="transmembrane region" description="Helical" evidence="1">
    <location>
        <begin position="145"/>
        <end position="161"/>
    </location>
</feature>
<proteinExistence type="predicted"/>
<gene>
    <name evidence="2" type="ORF">P5X88_09985</name>
</gene>
<evidence type="ECO:0000256" key="1">
    <source>
        <dbReference type="SAM" id="Phobius"/>
    </source>
</evidence>
<name>A0AAW6SXE8_9BACI</name>
<dbReference type="EMBL" id="JAROYP010000005">
    <property type="protein sequence ID" value="MDH5161269.1"/>
    <property type="molecule type" value="Genomic_DNA"/>
</dbReference>
<feature type="transmembrane region" description="Helical" evidence="1">
    <location>
        <begin position="102"/>
        <end position="125"/>
    </location>
</feature>
<accession>A0AAW6SXE8</accession>
<reference evidence="2" key="1">
    <citation type="submission" date="2023-03" db="EMBL/GenBank/DDBJ databases">
        <title>Bacterial isolates from washroom surfaces on a university campus.</title>
        <authorList>
            <person name="Holman D.B."/>
            <person name="Gzyl K.E."/>
            <person name="Taheri A.E."/>
        </authorList>
    </citation>
    <scope>NUCLEOTIDE SEQUENCE</scope>
    <source>
        <strain evidence="2">RD03</strain>
    </source>
</reference>
<feature type="transmembrane region" description="Helical" evidence="1">
    <location>
        <begin position="64"/>
        <end position="90"/>
    </location>
</feature>
<feature type="transmembrane region" description="Helical" evidence="1">
    <location>
        <begin position="12"/>
        <end position="37"/>
    </location>
</feature>
<keyword evidence="1" id="KW-0812">Transmembrane</keyword>
<dbReference type="RefSeq" id="WP_280616574.1">
    <property type="nucleotide sequence ID" value="NZ_JAROYP010000005.1"/>
</dbReference>
<sequence length="222" mass="25622">MKSGSLTPISKYEGIGGWLILVLISLLLTTIASIIFVKDIVIDYFQPEVWREITTAGSDFYHPLFVPIIVFEVVINCIFFVIVPIFLLVLMFKKNRLFPKAMIYYLVGSLILQIIDTAIVVNTIYTLDAYKDIQPEYTASAYKEIGQSLIYTFIWVPYFQISKRVKATFLKEPFDYKPAKKETAVASIPAENLFRTYHNKRVVLVKGKRRKELKKRPFSDSL</sequence>
<comment type="caution">
    <text evidence="2">The sequence shown here is derived from an EMBL/GenBank/DDBJ whole genome shotgun (WGS) entry which is preliminary data.</text>
</comment>
<dbReference type="AlphaFoldDB" id="A0AAW6SXE8"/>
<protein>
    <submittedName>
        <fullName evidence="2">DUF2569 domain-containing protein</fullName>
    </submittedName>
</protein>
<keyword evidence="1" id="KW-1133">Transmembrane helix</keyword>
<evidence type="ECO:0000313" key="3">
    <source>
        <dbReference type="Proteomes" id="UP001159179"/>
    </source>
</evidence>
<dbReference type="InterPro" id="IPR019690">
    <property type="entry name" value="DUF2569"/>
</dbReference>
<dbReference type="Pfam" id="PF10754">
    <property type="entry name" value="DUF2569"/>
    <property type="match status" value="1"/>
</dbReference>
<evidence type="ECO:0000313" key="2">
    <source>
        <dbReference type="EMBL" id="MDH5161269.1"/>
    </source>
</evidence>
<keyword evidence="1" id="KW-0472">Membrane</keyword>